<organism evidence="1 2">
    <name type="scientific">Russula earlei</name>
    <dbReference type="NCBI Taxonomy" id="71964"/>
    <lineage>
        <taxon>Eukaryota</taxon>
        <taxon>Fungi</taxon>
        <taxon>Dikarya</taxon>
        <taxon>Basidiomycota</taxon>
        <taxon>Agaricomycotina</taxon>
        <taxon>Agaricomycetes</taxon>
        <taxon>Russulales</taxon>
        <taxon>Russulaceae</taxon>
        <taxon>Russula</taxon>
    </lineage>
</organism>
<dbReference type="Proteomes" id="UP001207468">
    <property type="component" value="Unassembled WGS sequence"/>
</dbReference>
<comment type="caution">
    <text evidence="1">The sequence shown here is derived from an EMBL/GenBank/DDBJ whole genome shotgun (WGS) entry which is preliminary data.</text>
</comment>
<evidence type="ECO:0000313" key="2">
    <source>
        <dbReference type="Proteomes" id="UP001207468"/>
    </source>
</evidence>
<sequence>MSLSALRLVAPGCVATSLVHYSAHNIPYGNSVCGEISFLNKFECAFDATVLKTLHRAIAFRDNGPSAVIAKRGFTSETRFAPSSPGRSVGEQGFIDACYTPERARARHVAPNLRQRETEISRKDTIGA</sequence>
<proteinExistence type="predicted"/>
<reference evidence="1" key="1">
    <citation type="submission" date="2021-03" db="EMBL/GenBank/DDBJ databases">
        <title>Evolutionary priming and transition to the ectomycorrhizal habit in an iconic lineage of mushroom-forming fungi: is preadaptation a requirement?</title>
        <authorList>
            <consortium name="DOE Joint Genome Institute"/>
            <person name="Looney B.P."/>
            <person name="Miyauchi S."/>
            <person name="Morin E."/>
            <person name="Drula E."/>
            <person name="Courty P.E."/>
            <person name="Chicoki N."/>
            <person name="Fauchery L."/>
            <person name="Kohler A."/>
            <person name="Kuo A."/>
            <person name="LaButti K."/>
            <person name="Pangilinan J."/>
            <person name="Lipzen A."/>
            <person name="Riley R."/>
            <person name="Andreopoulos W."/>
            <person name="He G."/>
            <person name="Johnson J."/>
            <person name="Barry K.W."/>
            <person name="Grigoriev I.V."/>
            <person name="Nagy L."/>
            <person name="Hibbett D."/>
            <person name="Henrissat B."/>
            <person name="Matheny P.B."/>
            <person name="Labbe J."/>
            <person name="Martin A.F."/>
        </authorList>
    </citation>
    <scope>NUCLEOTIDE SEQUENCE</scope>
    <source>
        <strain evidence="1">BPL698</strain>
    </source>
</reference>
<name>A0ACC0UDI3_9AGAM</name>
<dbReference type="EMBL" id="JAGFNK010000061">
    <property type="protein sequence ID" value="KAI9509572.1"/>
    <property type="molecule type" value="Genomic_DNA"/>
</dbReference>
<accession>A0ACC0UDI3</accession>
<protein>
    <submittedName>
        <fullName evidence="1">Uncharacterized protein</fullName>
    </submittedName>
</protein>
<evidence type="ECO:0000313" key="1">
    <source>
        <dbReference type="EMBL" id="KAI9509572.1"/>
    </source>
</evidence>
<keyword evidence="2" id="KW-1185">Reference proteome</keyword>
<gene>
    <name evidence="1" type="ORF">F5148DRAFT_1148225</name>
</gene>